<dbReference type="AlphaFoldDB" id="A0AAD8E602"/>
<feature type="chain" id="PRO_5041766643" description="Carboxylic ester hydrolase" evidence="5">
    <location>
        <begin position="19"/>
        <end position="560"/>
    </location>
</feature>
<keyword evidence="8" id="KW-1185">Reference proteome</keyword>
<dbReference type="Proteomes" id="UP001233999">
    <property type="component" value="Unassembled WGS sequence"/>
</dbReference>
<feature type="non-terminal residue" evidence="7">
    <location>
        <position position="560"/>
    </location>
</feature>
<organism evidence="7 8">
    <name type="scientific">Diploptera punctata</name>
    <name type="common">Pacific beetle cockroach</name>
    <dbReference type="NCBI Taxonomy" id="6984"/>
    <lineage>
        <taxon>Eukaryota</taxon>
        <taxon>Metazoa</taxon>
        <taxon>Ecdysozoa</taxon>
        <taxon>Arthropoda</taxon>
        <taxon>Hexapoda</taxon>
        <taxon>Insecta</taxon>
        <taxon>Pterygota</taxon>
        <taxon>Neoptera</taxon>
        <taxon>Polyneoptera</taxon>
        <taxon>Dictyoptera</taxon>
        <taxon>Blattodea</taxon>
        <taxon>Blaberoidea</taxon>
        <taxon>Blaberidae</taxon>
        <taxon>Diplopterinae</taxon>
        <taxon>Diploptera</taxon>
    </lineage>
</organism>
<evidence type="ECO:0000256" key="2">
    <source>
        <dbReference type="ARBA" id="ARBA00022487"/>
    </source>
</evidence>
<reference evidence="7" key="2">
    <citation type="submission" date="2023-05" db="EMBL/GenBank/DDBJ databases">
        <authorList>
            <person name="Fouks B."/>
        </authorList>
    </citation>
    <scope>NUCLEOTIDE SEQUENCE</scope>
    <source>
        <strain evidence="7">Stay&amp;Tobe</strain>
        <tissue evidence="7">Testes</tissue>
    </source>
</reference>
<evidence type="ECO:0000256" key="5">
    <source>
        <dbReference type="RuleBase" id="RU361235"/>
    </source>
</evidence>
<evidence type="ECO:0000256" key="3">
    <source>
        <dbReference type="ARBA" id="ARBA00022801"/>
    </source>
</evidence>
<dbReference type="EMBL" id="JASPKZ010009012">
    <property type="protein sequence ID" value="KAJ9578096.1"/>
    <property type="molecule type" value="Genomic_DNA"/>
</dbReference>
<proteinExistence type="inferred from homology"/>
<evidence type="ECO:0000256" key="1">
    <source>
        <dbReference type="ARBA" id="ARBA00005964"/>
    </source>
</evidence>
<evidence type="ECO:0000313" key="7">
    <source>
        <dbReference type="EMBL" id="KAJ9578096.1"/>
    </source>
</evidence>
<dbReference type="Gene3D" id="3.40.50.1820">
    <property type="entry name" value="alpha/beta hydrolase"/>
    <property type="match status" value="1"/>
</dbReference>
<dbReference type="InterPro" id="IPR002018">
    <property type="entry name" value="CarbesteraseB"/>
</dbReference>
<keyword evidence="3 5" id="KW-0378">Hydrolase</keyword>
<keyword evidence="4" id="KW-0325">Glycoprotein</keyword>
<comment type="similarity">
    <text evidence="1 5">Belongs to the type-B carboxylesterase/lipase family.</text>
</comment>
<dbReference type="PANTHER" id="PTHR43142">
    <property type="entry name" value="CARBOXYLIC ESTER HYDROLASE"/>
    <property type="match status" value="1"/>
</dbReference>
<dbReference type="EC" id="3.1.1.-" evidence="5"/>
<protein>
    <recommendedName>
        <fullName evidence="5">Carboxylic ester hydrolase</fullName>
        <ecNumber evidence="5">3.1.1.-</ecNumber>
    </recommendedName>
</protein>
<dbReference type="Pfam" id="PF00135">
    <property type="entry name" value="COesterase"/>
    <property type="match status" value="1"/>
</dbReference>
<dbReference type="InterPro" id="IPR029058">
    <property type="entry name" value="AB_hydrolase_fold"/>
</dbReference>
<name>A0AAD8E602_DIPPU</name>
<sequence length="560" mass="61148">MDLAIFLVPVTILVAVTAQDEEPPPVVQIEQGAVKGLKIVSIRQQEYYAFLGIPYAKSPEGYLRFKAPVPPEPWTGGVYDANDERSENCLFLSIFSNKLPGPNLTELMPVIVWIHGGNFVTGSNTMVMFGPDHLLTQNVVLVTINYRLGVLGFLCLPKAGIPGNNGMKDQVMALKWVKKNIANFGGDPNRVTIFGQSAGGASVHLHMMSPMTAGLFHRAISQSGTALASWAFGEPEYLTEVAFKIGSKIGCNATEEKALLQCFIEKPGRAFVNITAFEDETGVPANELKPTWENGQASQEEVFLPGRPSELIAAYKFHIVPFITGTNSKEALTFLALTKTPNFWEKFDKNFDKVVEITTGKETTNGGAGAADKIKAFYFKDKKPSPETEDNFLDCYTDLSFFMGANRVVRELSAVSTAPIYYYYFEFDGELGVAKRAVKITKPGVAHADELGYLFNTAISPEIQDGSLEQIALKRMVKMWTNFAKTGLVEHPVDDSLLPPARWAPLGGTAIANGSPISCPICSNIPNFYFIIITDISHLSGYFVLILRGRGSVSAAVGPD</sequence>
<feature type="domain" description="Carboxylesterase type B" evidence="6">
    <location>
        <begin position="84"/>
        <end position="488"/>
    </location>
</feature>
<comment type="caution">
    <text evidence="7">The sequence shown here is derived from an EMBL/GenBank/DDBJ whole genome shotgun (WGS) entry which is preliminary data.</text>
</comment>
<dbReference type="SUPFAM" id="SSF53474">
    <property type="entry name" value="alpha/beta-Hydrolases"/>
    <property type="match status" value="1"/>
</dbReference>
<keyword evidence="2" id="KW-0719">Serine esterase</keyword>
<reference evidence="7" key="1">
    <citation type="journal article" date="2023" name="IScience">
        <title>Live-bearing cockroach genome reveals convergent evolutionary mechanisms linked to viviparity in insects and beyond.</title>
        <authorList>
            <person name="Fouks B."/>
            <person name="Harrison M.C."/>
            <person name="Mikhailova A.A."/>
            <person name="Marchal E."/>
            <person name="English S."/>
            <person name="Carruthers M."/>
            <person name="Jennings E.C."/>
            <person name="Chiamaka E.L."/>
            <person name="Frigard R.A."/>
            <person name="Pippel M."/>
            <person name="Attardo G.M."/>
            <person name="Benoit J.B."/>
            <person name="Bornberg-Bauer E."/>
            <person name="Tobe S.S."/>
        </authorList>
    </citation>
    <scope>NUCLEOTIDE SEQUENCE</scope>
    <source>
        <strain evidence="7">Stay&amp;Tobe</strain>
    </source>
</reference>
<evidence type="ECO:0000313" key="8">
    <source>
        <dbReference type="Proteomes" id="UP001233999"/>
    </source>
</evidence>
<evidence type="ECO:0000259" key="6">
    <source>
        <dbReference type="Pfam" id="PF00135"/>
    </source>
</evidence>
<feature type="signal peptide" evidence="5">
    <location>
        <begin position="1"/>
        <end position="18"/>
    </location>
</feature>
<dbReference type="PANTHER" id="PTHR43142:SF1">
    <property type="entry name" value="CARBOXYLIC ESTER HYDROLASE"/>
    <property type="match status" value="1"/>
</dbReference>
<evidence type="ECO:0000256" key="4">
    <source>
        <dbReference type="ARBA" id="ARBA00023180"/>
    </source>
</evidence>
<dbReference type="GO" id="GO:0052689">
    <property type="term" value="F:carboxylic ester hydrolase activity"/>
    <property type="evidence" value="ECO:0007669"/>
    <property type="project" value="UniProtKB-KW"/>
</dbReference>
<dbReference type="PROSITE" id="PS00122">
    <property type="entry name" value="CARBOXYLESTERASE_B_1"/>
    <property type="match status" value="1"/>
</dbReference>
<dbReference type="InterPro" id="IPR019826">
    <property type="entry name" value="Carboxylesterase_B_AS"/>
</dbReference>
<accession>A0AAD8E602</accession>
<gene>
    <name evidence="7" type="ORF">L9F63_025043</name>
</gene>
<keyword evidence="5" id="KW-0732">Signal</keyword>